<dbReference type="AlphaFoldDB" id="A0AAD5KP85"/>
<proteinExistence type="predicted"/>
<organism evidence="1 2">
    <name type="scientific">Daphnia sinensis</name>
    <dbReference type="NCBI Taxonomy" id="1820382"/>
    <lineage>
        <taxon>Eukaryota</taxon>
        <taxon>Metazoa</taxon>
        <taxon>Ecdysozoa</taxon>
        <taxon>Arthropoda</taxon>
        <taxon>Crustacea</taxon>
        <taxon>Branchiopoda</taxon>
        <taxon>Diplostraca</taxon>
        <taxon>Cladocera</taxon>
        <taxon>Anomopoda</taxon>
        <taxon>Daphniidae</taxon>
        <taxon>Daphnia</taxon>
        <taxon>Daphnia similis group</taxon>
    </lineage>
</organism>
<protein>
    <submittedName>
        <fullName evidence="1">Uncharacterized protein</fullName>
    </submittedName>
</protein>
<comment type="caution">
    <text evidence="1">The sequence shown here is derived from an EMBL/GenBank/DDBJ whole genome shotgun (WGS) entry which is preliminary data.</text>
</comment>
<accession>A0AAD5KP85</accession>
<gene>
    <name evidence="1" type="ORF">GHT06_016958</name>
</gene>
<sequence length="214" mass="24571">MHKEEIQNKSLCERYGSLMWDEMSITQSIHFDKYSFQFKGFSYLYESSSACVEEKNNFSALREDWTQNDEAKCTPDFPRTIVFSYLVDLALVLIFRQYKTNWIQQKALGVVSKLMPVHLNPNSFQRMNVKLAEQVLSQLYECPDETEIAACGVASSNNLQDKTLLLNSYEDCPNHFPQEQKDETNPTTKTSVQVVDLEQGSWVTSTSGAVDRYG</sequence>
<keyword evidence="2" id="KW-1185">Reference proteome</keyword>
<reference evidence="1 2" key="1">
    <citation type="submission" date="2022-05" db="EMBL/GenBank/DDBJ databases">
        <title>A multi-omics perspective on studying reproductive biology in Daphnia sinensis.</title>
        <authorList>
            <person name="Jia J."/>
        </authorList>
    </citation>
    <scope>NUCLEOTIDE SEQUENCE [LARGE SCALE GENOMIC DNA]</scope>
    <source>
        <strain evidence="1 2">WSL</strain>
    </source>
</reference>
<evidence type="ECO:0000313" key="1">
    <source>
        <dbReference type="EMBL" id="KAI9557151.1"/>
    </source>
</evidence>
<dbReference type="EMBL" id="WJBH02000006">
    <property type="protein sequence ID" value="KAI9557151.1"/>
    <property type="molecule type" value="Genomic_DNA"/>
</dbReference>
<evidence type="ECO:0000313" key="2">
    <source>
        <dbReference type="Proteomes" id="UP000820818"/>
    </source>
</evidence>
<dbReference type="Proteomes" id="UP000820818">
    <property type="component" value="Linkage Group LG6"/>
</dbReference>
<name>A0AAD5KP85_9CRUS</name>